<feature type="region of interest" description="Disordered" evidence="2">
    <location>
        <begin position="209"/>
        <end position="245"/>
    </location>
</feature>
<dbReference type="PANTHER" id="PTHR11842">
    <property type="entry name" value="MITOTIC SPINDLE ASSEMBLY CHECKPOINT PROTEIN MAD2"/>
    <property type="match status" value="1"/>
</dbReference>
<protein>
    <submittedName>
        <fullName evidence="4">Uu.00g049070.m01.CDS01</fullName>
    </submittedName>
</protein>
<dbReference type="Proteomes" id="UP001295740">
    <property type="component" value="Unassembled WGS sequence"/>
</dbReference>
<reference evidence="4" key="1">
    <citation type="submission" date="2023-10" db="EMBL/GenBank/DDBJ databases">
        <authorList>
            <person name="Hackl T."/>
        </authorList>
    </citation>
    <scope>NUCLEOTIDE SEQUENCE</scope>
</reference>
<organism evidence="4 5">
    <name type="scientific">Anthostomella pinea</name>
    <dbReference type="NCBI Taxonomy" id="933095"/>
    <lineage>
        <taxon>Eukaryota</taxon>
        <taxon>Fungi</taxon>
        <taxon>Dikarya</taxon>
        <taxon>Ascomycota</taxon>
        <taxon>Pezizomycotina</taxon>
        <taxon>Sordariomycetes</taxon>
        <taxon>Xylariomycetidae</taxon>
        <taxon>Xylariales</taxon>
        <taxon>Xylariaceae</taxon>
        <taxon>Anthostomella</taxon>
    </lineage>
</organism>
<dbReference type="InterPro" id="IPR036570">
    <property type="entry name" value="HORMA_dom_sf"/>
</dbReference>
<dbReference type="Gene3D" id="3.30.900.10">
    <property type="entry name" value="HORMA domain"/>
    <property type="match status" value="1"/>
</dbReference>
<dbReference type="SUPFAM" id="SSF56019">
    <property type="entry name" value="The spindle assembly checkpoint protein mad2"/>
    <property type="match status" value="1"/>
</dbReference>
<comment type="caution">
    <text evidence="4">The sequence shown here is derived from an EMBL/GenBank/DDBJ whole genome shotgun (WGS) entry which is preliminary data.</text>
</comment>
<keyword evidence="5" id="KW-1185">Reference proteome</keyword>
<dbReference type="PANTHER" id="PTHR11842:SF10">
    <property type="entry name" value="MITOTIC SPINDLE ASSEMBLY CHECKPOINT PROTEIN MAD2B"/>
    <property type="match status" value="1"/>
</dbReference>
<accession>A0AAI8VBV0</accession>
<feature type="domain" description="HORMA" evidence="3">
    <location>
        <begin position="24"/>
        <end position="259"/>
    </location>
</feature>
<dbReference type="EMBL" id="CAUWAG010000003">
    <property type="protein sequence ID" value="CAJ2502054.1"/>
    <property type="molecule type" value="Genomic_DNA"/>
</dbReference>
<evidence type="ECO:0000256" key="2">
    <source>
        <dbReference type="SAM" id="MobiDB-lite"/>
    </source>
</evidence>
<dbReference type="InterPro" id="IPR045091">
    <property type="entry name" value="Mad2-like"/>
</dbReference>
<name>A0AAI8VBV0_9PEZI</name>
<evidence type="ECO:0000313" key="4">
    <source>
        <dbReference type="EMBL" id="CAJ2502054.1"/>
    </source>
</evidence>
<gene>
    <name evidence="4" type="ORF">KHLLAP_LOCUS2522</name>
</gene>
<proteinExistence type="inferred from homology"/>
<feature type="compositionally biased region" description="Polar residues" evidence="2">
    <location>
        <begin position="217"/>
        <end position="226"/>
    </location>
</feature>
<dbReference type="PROSITE" id="PS50815">
    <property type="entry name" value="HORMA"/>
    <property type="match status" value="1"/>
</dbReference>
<evidence type="ECO:0000256" key="1">
    <source>
        <dbReference type="ARBA" id="ARBA00010348"/>
    </source>
</evidence>
<comment type="similarity">
    <text evidence="1">Belongs to the MAD2 family.</text>
</comment>
<dbReference type="Pfam" id="PF02301">
    <property type="entry name" value="HORMA"/>
    <property type="match status" value="1"/>
</dbReference>
<dbReference type="AlphaFoldDB" id="A0AAI8VBV0"/>
<evidence type="ECO:0000259" key="3">
    <source>
        <dbReference type="PROSITE" id="PS50815"/>
    </source>
</evidence>
<evidence type="ECO:0000313" key="5">
    <source>
        <dbReference type="Proteomes" id="UP001295740"/>
    </source>
</evidence>
<sequence length="276" mass="30212">MAPTPDQTQPVQPAGPSVPLSQATHLLTSFTYFLTVCIHNILYYRSLYPAATFLTSRAYNLPVHQSRHPKVCAWIRDAVDAVRAQIVQGAVERVAVVIYDDRARVMERWMFDVGGFPAWRGFLLGKGKWKERDRDEDGGERGVDGAESGFDAAAANANAAEGKVNWTDVDEQLRAAIRRLAYAGEKMGPLPAGCTFTVAVELRDQAEAPIGHPQPWVPTQPNLQTKSSERETAGEDVGGAKTTPLRAVEAGPLFFECWVEEGKAKEEPSSTLSSNN</sequence>
<dbReference type="InterPro" id="IPR003511">
    <property type="entry name" value="HORMA_dom"/>
</dbReference>
<dbReference type="GO" id="GO:0016035">
    <property type="term" value="C:zeta DNA polymerase complex"/>
    <property type="evidence" value="ECO:0007669"/>
    <property type="project" value="TreeGrafter"/>
</dbReference>